<comment type="subcellular location">
    <subcellularLocation>
        <location evidence="1">Membrane</location>
        <topology evidence="1">Multi-pass membrane protein</topology>
    </subcellularLocation>
</comment>
<comment type="catalytic activity">
    <reaction evidence="11">
        <text>a plastoquinone + NADPH + (n+1) H(+)(in) = a plastoquinol + NADP(+) + n H(+)(out)</text>
        <dbReference type="Rhea" id="RHEA:42612"/>
        <dbReference type="Rhea" id="RHEA-COMP:9561"/>
        <dbReference type="Rhea" id="RHEA-COMP:9562"/>
        <dbReference type="ChEBI" id="CHEBI:15378"/>
        <dbReference type="ChEBI" id="CHEBI:17757"/>
        <dbReference type="ChEBI" id="CHEBI:57783"/>
        <dbReference type="ChEBI" id="CHEBI:58349"/>
        <dbReference type="ChEBI" id="CHEBI:62192"/>
    </reaction>
</comment>
<organism evidence="14">
    <name type="scientific">Spirodela intermedia</name>
    <name type="common">Intermediate duckweed</name>
    <dbReference type="NCBI Taxonomy" id="51605"/>
    <lineage>
        <taxon>Eukaryota</taxon>
        <taxon>Viridiplantae</taxon>
        <taxon>Streptophyta</taxon>
        <taxon>Embryophyta</taxon>
        <taxon>Tracheophyta</taxon>
        <taxon>Spermatophyta</taxon>
        <taxon>Magnoliopsida</taxon>
        <taxon>Liliopsida</taxon>
        <taxon>Araceae</taxon>
        <taxon>Lemnoideae</taxon>
        <taxon>Spirodela</taxon>
    </lineage>
</organism>
<evidence type="ECO:0000256" key="1">
    <source>
        <dbReference type="ARBA" id="ARBA00004141"/>
    </source>
</evidence>
<dbReference type="EMBL" id="CACRZD030000005">
    <property type="protein sequence ID" value="CAA6659408.1"/>
    <property type="molecule type" value="Genomic_DNA"/>
</dbReference>
<keyword evidence="5" id="KW-0618">Plastoquinone</keyword>
<dbReference type="PANTHER" id="PTHR36727">
    <property type="entry name" value="NAD(P)H-QUINONE OXIDOREDUCTASE SUBUNIT L, CHLOROPLASTIC"/>
    <property type="match status" value="1"/>
</dbReference>
<evidence type="ECO:0000256" key="2">
    <source>
        <dbReference type="ARBA" id="ARBA00022692"/>
    </source>
</evidence>
<keyword evidence="9" id="KW-0793">Thylakoid</keyword>
<keyword evidence="15" id="KW-1185">Reference proteome</keyword>
<evidence type="ECO:0000256" key="8">
    <source>
        <dbReference type="ARBA" id="ARBA00023027"/>
    </source>
</evidence>
<evidence type="ECO:0000256" key="3">
    <source>
        <dbReference type="ARBA" id="ARBA00022719"/>
    </source>
</evidence>
<evidence type="ECO:0000256" key="9">
    <source>
        <dbReference type="ARBA" id="ARBA00023078"/>
    </source>
</evidence>
<keyword evidence="8" id="KW-0520">NAD</keyword>
<protein>
    <submittedName>
        <fullName evidence="14">Uncharacterized protein</fullName>
    </submittedName>
</protein>
<name>A0A7I8ING2_SPIIN</name>
<evidence type="ECO:0000256" key="12">
    <source>
        <dbReference type="ARBA" id="ARBA00048026"/>
    </source>
</evidence>
<dbReference type="InterPro" id="IPR019654">
    <property type="entry name" value="NADH-quinone_OxRdatse_su_L"/>
</dbReference>
<dbReference type="Proteomes" id="UP001189122">
    <property type="component" value="Unassembled WGS sequence"/>
</dbReference>
<evidence type="ECO:0000313" key="14">
    <source>
        <dbReference type="EMBL" id="CAA2619661.1"/>
    </source>
</evidence>
<feature type="transmembrane region" description="Helical" evidence="13">
    <location>
        <begin position="32"/>
        <end position="51"/>
    </location>
</feature>
<keyword evidence="6" id="KW-1278">Translocase</keyword>
<keyword evidence="10 13" id="KW-0472">Membrane</keyword>
<comment type="catalytic activity">
    <reaction evidence="12">
        <text>a plastoquinone + NADH + (n+1) H(+)(in) = a plastoquinol + NAD(+) + n H(+)(out)</text>
        <dbReference type="Rhea" id="RHEA:42608"/>
        <dbReference type="Rhea" id="RHEA-COMP:9561"/>
        <dbReference type="Rhea" id="RHEA-COMP:9562"/>
        <dbReference type="ChEBI" id="CHEBI:15378"/>
        <dbReference type="ChEBI" id="CHEBI:17757"/>
        <dbReference type="ChEBI" id="CHEBI:57540"/>
        <dbReference type="ChEBI" id="CHEBI:57945"/>
        <dbReference type="ChEBI" id="CHEBI:62192"/>
    </reaction>
</comment>
<keyword evidence="2 13" id="KW-0812">Transmembrane</keyword>
<dbReference type="EMBL" id="LR743592">
    <property type="protein sequence ID" value="CAA2619661.1"/>
    <property type="molecule type" value="Genomic_DNA"/>
</dbReference>
<dbReference type="Pfam" id="PF10716">
    <property type="entry name" value="NdhL"/>
    <property type="match status" value="1"/>
</dbReference>
<dbReference type="GO" id="GO:0048038">
    <property type="term" value="F:quinone binding"/>
    <property type="evidence" value="ECO:0007669"/>
    <property type="project" value="UniProtKB-KW"/>
</dbReference>
<sequence>MLRITALPPAQATAAAPSLVLRGRTRHRGPSSSPASLRTNAVVCFSLWLFVSRRRTKCFIAEKEGIKRCSSLLIQCGALMASIAQPAIAVTGSNNNFDDDLPSMLIQSAIIAFFYFLVVPPVLMNWMRLRWYKRKFFEMYLQFMLVFIFFPGDLLLWAPFLNFRKFPRDPSMKYPWSTPSVVPMNNQKPR</sequence>
<evidence type="ECO:0000256" key="7">
    <source>
        <dbReference type="ARBA" id="ARBA00022989"/>
    </source>
</evidence>
<dbReference type="PANTHER" id="PTHR36727:SF2">
    <property type="entry name" value="NAD(P)H-QUINONE OXIDOREDUCTASE SUBUNIT L, CHLOROPLASTIC"/>
    <property type="match status" value="1"/>
</dbReference>
<evidence type="ECO:0000256" key="5">
    <source>
        <dbReference type="ARBA" id="ARBA00022957"/>
    </source>
</evidence>
<evidence type="ECO:0000313" key="15">
    <source>
        <dbReference type="Proteomes" id="UP001189122"/>
    </source>
</evidence>
<dbReference type="GO" id="GO:0016655">
    <property type="term" value="F:oxidoreductase activity, acting on NAD(P)H, quinone or similar compound as acceptor"/>
    <property type="evidence" value="ECO:0007669"/>
    <property type="project" value="InterPro"/>
</dbReference>
<reference evidence="14 15" key="1">
    <citation type="submission" date="2019-12" db="EMBL/GenBank/DDBJ databases">
        <authorList>
            <person name="Scholz U."/>
            <person name="Mascher M."/>
            <person name="Fiebig A."/>
        </authorList>
    </citation>
    <scope>NUCLEOTIDE SEQUENCE</scope>
</reference>
<proteinExistence type="predicted"/>
<evidence type="ECO:0000256" key="4">
    <source>
        <dbReference type="ARBA" id="ARBA00022857"/>
    </source>
</evidence>
<evidence type="ECO:0000256" key="10">
    <source>
        <dbReference type="ARBA" id="ARBA00023136"/>
    </source>
</evidence>
<feature type="transmembrane region" description="Helical" evidence="13">
    <location>
        <begin position="72"/>
        <end position="92"/>
    </location>
</feature>
<evidence type="ECO:0000256" key="13">
    <source>
        <dbReference type="SAM" id="Phobius"/>
    </source>
</evidence>
<keyword evidence="7 13" id="KW-1133">Transmembrane helix</keyword>
<evidence type="ECO:0000256" key="11">
    <source>
        <dbReference type="ARBA" id="ARBA00047726"/>
    </source>
</evidence>
<dbReference type="AlphaFoldDB" id="A0A7I8ING2"/>
<evidence type="ECO:0000256" key="6">
    <source>
        <dbReference type="ARBA" id="ARBA00022967"/>
    </source>
</evidence>
<feature type="transmembrane region" description="Helical" evidence="13">
    <location>
        <begin position="139"/>
        <end position="160"/>
    </location>
</feature>
<gene>
    <name evidence="14" type="ORF">SI7747_05005830</name>
</gene>
<keyword evidence="3" id="KW-0874">Quinone</keyword>
<accession>A0A7I8ING2</accession>
<feature type="transmembrane region" description="Helical" evidence="13">
    <location>
        <begin position="104"/>
        <end position="127"/>
    </location>
</feature>
<keyword evidence="4" id="KW-0521">NADP</keyword>
<dbReference type="GO" id="GO:0016020">
    <property type="term" value="C:membrane"/>
    <property type="evidence" value="ECO:0007669"/>
    <property type="project" value="UniProtKB-SubCell"/>
</dbReference>